<dbReference type="PANTHER" id="PTHR37984:SF5">
    <property type="entry name" value="PROTEIN NYNRIN-LIKE"/>
    <property type="match status" value="1"/>
</dbReference>
<sequence length="160" mass="17618">MTRLGAQSAIFGNPAQIISDRGTAFTSEEFKKYCENEGIELHAVPTGDPRANGQVERLNATIVSVLYKLSIDDPSKPAATYKVGDIVAIKRTQLGGGLKLKPNYLYPYLVTKVEPKDTYDVVKDSLNTDGPRYTTSSAEYMKPWMKISSEDDENTFGTNA</sequence>
<dbReference type="InterPro" id="IPR012337">
    <property type="entry name" value="RNaseH-like_sf"/>
</dbReference>
<proteinExistence type="predicted"/>
<dbReference type="GeneID" id="139353745"/>
<accession>A0ABM4TW08</accession>
<dbReference type="Gene3D" id="3.30.420.10">
    <property type="entry name" value="Ribonuclease H-like superfamily/Ribonuclease H"/>
    <property type="match status" value="1"/>
</dbReference>
<protein>
    <recommendedName>
        <fullName evidence="1">Integrase catalytic domain-containing protein</fullName>
    </recommendedName>
</protein>
<feature type="domain" description="Integrase catalytic" evidence="1">
    <location>
        <begin position="1"/>
        <end position="115"/>
    </location>
</feature>
<dbReference type="RefSeq" id="XP_070854168.1">
    <property type="nucleotide sequence ID" value="XM_070998067.1"/>
</dbReference>
<evidence type="ECO:0000313" key="2">
    <source>
        <dbReference type="Proteomes" id="UP001652628"/>
    </source>
</evidence>
<reference evidence="3" key="1">
    <citation type="submission" date="2025-08" db="UniProtKB">
        <authorList>
            <consortium name="RefSeq"/>
        </authorList>
    </citation>
    <scope>IDENTIFICATION</scope>
</reference>
<keyword evidence="2" id="KW-1185">Reference proteome</keyword>
<dbReference type="PROSITE" id="PS50994">
    <property type="entry name" value="INTEGRASE"/>
    <property type="match status" value="1"/>
</dbReference>
<dbReference type="SUPFAM" id="SSF53098">
    <property type="entry name" value="Ribonuclease H-like"/>
    <property type="match status" value="1"/>
</dbReference>
<dbReference type="Proteomes" id="UP001652628">
    <property type="component" value="Chromosome Y"/>
</dbReference>
<name>A0ABM4TW08_DROSZ</name>
<evidence type="ECO:0000259" key="1">
    <source>
        <dbReference type="PROSITE" id="PS50994"/>
    </source>
</evidence>
<organism evidence="2 3">
    <name type="scientific">Drosophila suzukii</name>
    <name type="common">Spotted-wing drosophila fruit fly</name>
    <dbReference type="NCBI Taxonomy" id="28584"/>
    <lineage>
        <taxon>Eukaryota</taxon>
        <taxon>Metazoa</taxon>
        <taxon>Ecdysozoa</taxon>
        <taxon>Arthropoda</taxon>
        <taxon>Hexapoda</taxon>
        <taxon>Insecta</taxon>
        <taxon>Pterygota</taxon>
        <taxon>Neoptera</taxon>
        <taxon>Endopterygota</taxon>
        <taxon>Diptera</taxon>
        <taxon>Brachycera</taxon>
        <taxon>Muscomorpha</taxon>
        <taxon>Ephydroidea</taxon>
        <taxon>Drosophilidae</taxon>
        <taxon>Drosophila</taxon>
        <taxon>Sophophora</taxon>
    </lineage>
</organism>
<dbReference type="InterPro" id="IPR036397">
    <property type="entry name" value="RNaseH_sf"/>
</dbReference>
<dbReference type="InterPro" id="IPR050951">
    <property type="entry name" value="Retrovirus_Pol_polyprotein"/>
</dbReference>
<dbReference type="PANTHER" id="PTHR37984">
    <property type="entry name" value="PROTEIN CBG26694"/>
    <property type="match status" value="1"/>
</dbReference>
<evidence type="ECO:0000313" key="3">
    <source>
        <dbReference type="RefSeq" id="XP_070854168.1"/>
    </source>
</evidence>
<gene>
    <name evidence="3" type="primary">LOC139353745</name>
</gene>
<dbReference type="InterPro" id="IPR001584">
    <property type="entry name" value="Integrase_cat-core"/>
</dbReference>